<dbReference type="Gene3D" id="3.30.565.60">
    <property type="match status" value="1"/>
</dbReference>
<dbReference type="Gene3D" id="3.30.950.30">
    <property type="entry name" value="Schlafen, AAA domain"/>
    <property type="match status" value="1"/>
</dbReference>
<gene>
    <name evidence="1" type="ORF">DB44_GE00140</name>
</gene>
<dbReference type="PANTHER" id="PTHR30595">
    <property type="entry name" value="GLPR-RELATED TRANSCRIPTIONAL REPRESSOR"/>
    <property type="match status" value="1"/>
</dbReference>
<comment type="caution">
    <text evidence="1">The sequence shown here is derived from an EMBL/GenBank/DDBJ whole genome shotgun (WGS) entry which is preliminary data.</text>
</comment>
<accession>A0A0C1JJG0</accession>
<protein>
    <submittedName>
        <fullName evidence="1">Uncharacterized protein</fullName>
    </submittedName>
</protein>
<proteinExistence type="predicted"/>
<dbReference type="Pfam" id="PF13749">
    <property type="entry name" value="HATPase_c_4"/>
    <property type="match status" value="1"/>
</dbReference>
<dbReference type="InterPro" id="IPR038461">
    <property type="entry name" value="Schlafen_AlbA_2_dom_sf"/>
</dbReference>
<dbReference type="EMBL" id="JSAN01000150">
    <property type="protein sequence ID" value="KIC70716.1"/>
    <property type="molecule type" value="Genomic_DNA"/>
</dbReference>
<evidence type="ECO:0000313" key="1">
    <source>
        <dbReference type="EMBL" id="KIC70716.1"/>
    </source>
</evidence>
<dbReference type="Proteomes" id="UP000031465">
    <property type="component" value="Unassembled WGS sequence"/>
</dbReference>
<dbReference type="PATRIC" id="fig|362787.3.peg.2087"/>
<dbReference type="InterPro" id="IPR038475">
    <property type="entry name" value="RecG_C_sf"/>
</dbReference>
<organism evidence="1 2">
    <name type="scientific">Candidatus Protochlamydia amoebophila</name>
    <dbReference type="NCBI Taxonomy" id="362787"/>
    <lineage>
        <taxon>Bacteria</taxon>
        <taxon>Pseudomonadati</taxon>
        <taxon>Chlamydiota</taxon>
        <taxon>Chlamydiia</taxon>
        <taxon>Parachlamydiales</taxon>
        <taxon>Parachlamydiaceae</taxon>
        <taxon>Candidatus Protochlamydia</taxon>
    </lineage>
</organism>
<name>A0A0C1JJG0_9BACT</name>
<dbReference type="AlphaFoldDB" id="A0A0C1JJG0"/>
<dbReference type="PANTHER" id="PTHR30595:SF6">
    <property type="entry name" value="SCHLAFEN ALBA-2 DOMAIN-CONTAINING PROTEIN"/>
    <property type="match status" value="1"/>
</dbReference>
<evidence type="ECO:0000313" key="2">
    <source>
        <dbReference type="Proteomes" id="UP000031465"/>
    </source>
</evidence>
<sequence>MSDSIHPPLFPEIEITTIEGKDLLIIKVAHWKGPFYLKKEGIPKGVYIRLGSTNRPAGPELLDELQRSFLSLSFDQQPLPDLTKDSLNLEKIEQIFASRGKHVNKDKLQSLGILVPYARNLVPSIGGLILFGKINELNHYFPDAKVNCARFIGDNKSNILDRLEIEGTILDAIESVPKFIARNTRLTAQIEGIRRKDITEYPPLAIREVLINALVHNDYSIKGAHIQIAIFDNRLEIQNPGMLPFGFTMEDLKMGVSRVRNRVIARVFHELQLMEAWGSGYRRCVEECKSENYPMPEWIELGAAVRVTFYPHQKTFIKELRKTEQKPLHDLLKRQKAIVALFQPGQQLSFREIFKQLSESIPERTLRYDLAILRDKKLLTSKGKGRAIVWQLIN</sequence>
<reference evidence="1 2" key="1">
    <citation type="journal article" date="2014" name="Mol. Biol. Evol.">
        <title>Massive expansion of Ubiquitination-related gene families within the Chlamydiae.</title>
        <authorList>
            <person name="Domman D."/>
            <person name="Collingro A."/>
            <person name="Lagkouvardos I."/>
            <person name="Gehre L."/>
            <person name="Weinmaier T."/>
            <person name="Rattei T."/>
            <person name="Subtil A."/>
            <person name="Horn M."/>
        </authorList>
    </citation>
    <scope>NUCLEOTIDE SEQUENCE [LARGE SCALE GENOMIC DNA]</scope>
    <source>
        <strain evidence="1 2">EI2</strain>
    </source>
</reference>